<keyword evidence="1" id="KW-0472">Membrane</keyword>
<feature type="transmembrane region" description="Helical" evidence="1">
    <location>
        <begin position="7"/>
        <end position="27"/>
    </location>
</feature>
<evidence type="ECO:0000313" key="2">
    <source>
        <dbReference type="EMBL" id="MBO1266271.1"/>
    </source>
</evidence>
<keyword evidence="1" id="KW-0812">Transmembrane</keyword>
<keyword evidence="3" id="KW-1185">Reference proteome</keyword>
<accession>A0A939HAN0</accession>
<dbReference type="AlphaFoldDB" id="A0A939HAN0"/>
<sequence length="70" mass="7639">MKSRVPYLIALGSMVAALLVLGMNTFLAALSDAMVRTAGIIMMADLVYLSYFTAKHKKKSVLSSTRNEEV</sequence>
<reference evidence="2" key="1">
    <citation type="submission" date="2021-03" db="EMBL/GenBank/DDBJ databases">
        <title>Proteiniclasticum marinus sp. nov., isolated from tidal flat sediment.</title>
        <authorList>
            <person name="Namirimu T."/>
            <person name="Yang J.-A."/>
            <person name="Yang S.-H."/>
            <person name="Kim Y.-J."/>
            <person name="Kwon K.K."/>
        </authorList>
    </citation>
    <scope>NUCLEOTIDE SEQUENCE</scope>
    <source>
        <strain evidence="2">SCR006</strain>
    </source>
</reference>
<evidence type="ECO:0000313" key="3">
    <source>
        <dbReference type="Proteomes" id="UP000664218"/>
    </source>
</evidence>
<comment type="caution">
    <text evidence="2">The sequence shown here is derived from an EMBL/GenBank/DDBJ whole genome shotgun (WGS) entry which is preliminary data.</text>
</comment>
<feature type="transmembrane region" description="Helical" evidence="1">
    <location>
        <begin position="33"/>
        <end position="54"/>
    </location>
</feature>
<name>A0A939HAN0_9CLOT</name>
<proteinExistence type="predicted"/>
<evidence type="ECO:0000256" key="1">
    <source>
        <dbReference type="SAM" id="Phobius"/>
    </source>
</evidence>
<gene>
    <name evidence="2" type="ORF">J3A84_14635</name>
</gene>
<protein>
    <submittedName>
        <fullName evidence="2">Uncharacterized protein</fullName>
    </submittedName>
</protein>
<organism evidence="2 3">
    <name type="scientific">Proteiniclasticum aestuarii</name>
    <dbReference type="NCBI Taxonomy" id="2817862"/>
    <lineage>
        <taxon>Bacteria</taxon>
        <taxon>Bacillati</taxon>
        <taxon>Bacillota</taxon>
        <taxon>Clostridia</taxon>
        <taxon>Eubacteriales</taxon>
        <taxon>Clostridiaceae</taxon>
        <taxon>Proteiniclasticum</taxon>
    </lineage>
</organism>
<dbReference type="EMBL" id="JAFNJU010000016">
    <property type="protein sequence ID" value="MBO1266271.1"/>
    <property type="molecule type" value="Genomic_DNA"/>
</dbReference>
<keyword evidence="1" id="KW-1133">Transmembrane helix</keyword>
<dbReference type="RefSeq" id="WP_207600796.1">
    <property type="nucleotide sequence ID" value="NZ_JAFNJU010000016.1"/>
</dbReference>
<dbReference type="Proteomes" id="UP000664218">
    <property type="component" value="Unassembled WGS sequence"/>
</dbReference>